<protein>
    <recommendedName>
        <fullName evidence="5">MARVEL domain-containing protein</fullName>
    </recommendedName>
</protein>
<feature type="transmembrane region" description="Helical" evidence="2">
    <location>
        <begin position="6"/>
        <end position="33"/>
    </location>
</feature>
<sequence>MAPHGLLGATFVCARIIQLCSLVAIIGLTANFIAEIVSNGATPPAIFIGTITVTSIAVIYSFITTILFLDNILHFLISAILDTLLLIAVIVVSVIIGKPLSYLQCNKLSSDGSSGSSAYTFATHLSSYLEDLSGGTVNYTAWIGASKSVCLEAKSIWGLCIAMWRLRARALETEESGGCGEVGWVDDARYADVDDAEDEDDGANNAADGDDNTDAFNPPTPPLP</sequence>
<gene>
    <name evidence="3" type="ORF">AnigIFM63604_006285</name>
</gene>
<dbReference type="OrthoDB" id="5366688at2759"/>
<feature type="compositionally biased region" description="Acidic residues" evidence="1">
    <location>
        <begin position="193"/>
        <end position="213"/>
    </location>
</feature>
<name>A0A9W6A1I2_ASPNG</name>
<feature type="transmembrane region" description="Helical" evidence="2">
    <location>
        <begin position="45"/>
        <end position="69"/>
    </location>
</feature>
<accession>A0A9W6A1I2</accession>
<evidence type="ECO:0008006" key="5">
    <source>
        <dbReference type="Google" id="ProtNLM"/>
    </source>
</evidence>
<evidence type="ECO:0000256" key="2">
    <source>
        <dbReference type="SAM" id="Phobius"/>
    </source>
</evidence>
<dbReference type="Proteomes" id="UP001144191">
    <property type="component" value="Unassembled WGS sequence"/>
</dbReference>
<organism evidence="3 4">
    <name type="scientific">Aspergillus niger</name>
    <dbReference type="NCBI Taxonomy" id="5061"/>
    <lineage>
        <taxon>Eukaryota</taxon>
        <taxon>Fungi</taxon>
        <taxon>Dikarya</taxon>
        <taxon>Ascomycota</taxon>
        <taxon>Pezizomycotina</taxon>
        <taxon>Eurotiomycetes</taxon>
        <taxon>Eurotiomycetidae</taxon>
        <taxon>Eurotiales</taxon>
        <taxon>Aspergillaceae</taxon>
        <taxon>Aspergillus</taxon>
        <taxon>Aspergillus subgen. Circumdati</taxon>
    </lineage>
</organism>
<keyword evidence="2" id="KW-1133">Transmembrane helix</keyword>
<reference evidence="3" key="1">
    <citation type="submission" date="2022-07" db="EMBL/GenBank/DDBJ databases">
        <title>Taxonomy of Aspergillus series Nigri: significant species reduction supported by multi-species coalescent approaches.</title>
        <authorList>
            <person name="Bian C."/>
            <person name="Kusuya Y."/>
            <person name="Sklenar F."/>
            <person name="D'hooge E."/>
            <person name="Yaguchi T."/>
            <person name="Takahashi H."/>
            <person name="Hubka V."/>
        </authorList>
    </citation>
    <scope>NUCLEOTIDE SEQUENCE</scope>
    <source>
        <strain evidence="3">IFM 63604</strain>
    </source>
</reference>
<proteinExistence type="predicted"/>
<dbReference type="EMBL" id="BRPB01000037">
    <property type="protein sequence ID" value="GLA50239.1"/>
    <property type="molecule type" value="Genomic_DNA"/>
</dbReference>
<evidence type="ECO:0000313" key="4">
    <source>
        <dbReference type="Proteomes" id="UP001144191"/>
    </source>
</evidence>
<comment type="caution">
    <text evidence="3">The sequence shown here is derived from an EMBL/GenBank/DDBJ whole genome shotgun (WGS) entry which is preliminary data.</text>
</comment>
<evidence type="ECO:0000256" key="1">
    <source>
        <dbReference type="SAM" id="MobiDB-lite"/>
    </source>
</evidence>
<keyword evidence="2" id="KW-0472">Membrane</keyword>
<keyword evidence="2" id="KW-0812">Transmembrane</keyword>
<feature type="region of interest" description="Disordered" evidence="1">
    <location>
        <begin position="190"/>
        <end position="224"/>
    </location>
</feature>
<evidence type="ECO:0000313" key="3">
    <source>
        <dbReference type="EMBL" id="GLA50239.1"/>
    </source>
</evidence>
<feature type="transmembrane region" description="Helical" evidence="2">
    <location>
        <begin position="75"/>
        <end position="97"/>
    </location>
</feature>
<dbReference type="AlphaFoldDB" id="A0A9W6A1I2"/>